<dbReference type="EMBL" id="WJXA01000007">
    <property type="protein sequence ID" value="KAF7137619.1"/>
    <property type="molecule type" value="Genomic_DNA"/>
</dbReference>
<evidence type="ECO:0000256" key="1">
    <source>
        <dbReference type="ARBA" id="ARBA00022741"/>
    </source>
</evidence>
<dbReference type="SUPFAM" id="SSF81923">
    <property type="entry name" value="Double Clp-N motif"/>
    <property type="match status" value="1"/>
</dbReference>
<evidence type="ECO:0000256" key="3">
    <source>
        <dbReference type="PROSITE-ProRule" id="PRU01251"/>
    </source>
</evidence>
<dbReference type="Gene3D" id="1.10.1780.10">
    <property type="entry name" value="Clp, N-terminal domain"/>
    <property type="match status" value="1"/>
</dbReference>
<evidence type="ECO:0000313" key="6">
    <source>
        <dbReference type="Proteomes" id="UP000626092"/>
    </source>
</evidence>
<evidence type="ECO:0000259" key="4">
    <source>
        <dbReference type="PROSITE" id="PS51903"/>
    </source>
</evidence>
<dbReference type="SUPFAM" id="SSF52540">
    <property type="entry name" value="P-loop containing nucleoside triphosphate hydrolases"/>
    <property type="match status" value="1"/>
</dbReference>
<keyword evidence="1" id="KW-0547">Nucleotide-binding</keyword>
<dbReference type="GO" id="GO:0016887">
    <property type="term" value="F:ATP hydrolysis activity"/>
    <property type="evidence" value="ECO:0007669"/>
    <property type="project" value="TreeGrafter"/>
</dbReference>
<dbReference type="PROSITE" id="PS51903">
    <property type="entry name" value="CLP_R"/>
    <property type="match status" value="1"/>
</dbReference>
<protein>
    <recommendedName>
        <fullName evidence="4">Clp R domain-containing protein</fullName>
    </recommendedName>
</protein>
<dbReference type="GO" id="GO:0005524">
    <property type="term" value="F:ATP binding"/>
    <property type="evidence" value="ECO:0007669"/>
    <property type="project" value="UniProtKB-KW"/>
</dbReference>
<evidence type="ECO:0000256" key="2">
    <source>
        <dbReference type="ARBA" id="ARBA00022840"/>
    </source>
</evidence>
<dbReference type="CDD" id="cd00009">
    <property type="entry name" value="AAA"/>
    <property type="match status" value="1"/>
</dbReference>
<name>A0A834GPD6_RHOSS</name>
<keyword evidence="3" id="KW-0677">Repeat</keyword>
<proteinExistence type="predicted"/>
<accession>A0A834GPD6</accession>
<dbReference type="InterPro" id="IPR027417">
    <property type="entry name" value="P-loop_NTPase"/>
</dbReference>
<gene>
    <name evidence="5" type="ORF">RHSIM_Rhsim07G0163500</name>
</gene>
<reference evidence="5" key="1">
    <citation type="submission" date="2019-11" db="EMBL/GenBank/DDBJ databases">
        <authorList>
            <person name="Liu Y."/>
            <person name="Hou J."/>
            <person name="Li T.-Q."/>
            <person name="Guan C.-H."/>
            <person name="Wu X."/>
            <person name="Wu H.-Z."/>
            <person name="Ling F."/>
            <person name="Zhang R."/>
            <person name="Shi X.-G."/>
            <person name="Ren J.-P."/>
            <person name="Chen E.-F."/>
            <person name="Sun J.-M."/>
        </authorList>
    </citation>
    <scope>NUCLEOTIDE SEQUENCE</scope>
    <source>
        <strain evidence="5">Adult_tree_wgs_1</strain>
        <tissue evidence="5">Leaves</tissue>
    </source>
</reference>
<dbReference type="GO" id="GO:0034605">
    <property type="term" value="P:cellular response to heat"/>
    <property type="evidence" value="ECO:0007669"/>
    <property type="project" value="TreeGrafter"/>
</dbReference>
<evidence type="ECO:0000313" key="5">
    <source>
        <dbReference type="EMBL" id="KAF7137619.1"/>
    </source>
</evidence>
<keyword evidence="2" id="KW-0067">ATP-binding</keyword>
<dbReference type="PANTHER" id="PTHR11638">
    <property type="entry name" value="ATP-DEPENDENT CLP PROTEASE"/>
    <property type="match status" value="1"/>
</dbReference>
<dbReference type="Pfam" id="PF02861">
    <property type="entry name" value="Clp_N"/>
    <property type="match status" value="1"/>
</dbReference>
<dbReference type="Proteomes" id="UP000626092">
    <property type="component" value="Unassembled WGS sequence"/>
</dbReference>
<dbReference type="OrthoDB" id="47330at2759"/>
<dbReference type="InterPro" id="IPR050130">
    <property type="entry name" value="ClpA_ClpB"/>
</dbReference>
<feature type="domain" description="Clp R" evidence="4">
    <location>
        <begin position="110"/>
        <end position="255"/>
    </location>
</feature>
<dbReference type="InterPro" id="IPR004176">
    <property type="entry name" value="Clp_R_N"/>
</dbReference>
<organism evidence="5 6">
    <name type="scientific">Rhododendron simsii</name>
    <name type="common">Sims's rhododendron</name>
    <dbReference type="NCBI Taxonomy" id="118357"/>
    <lineage>
        <taxon>Eukaryota</taxon>
        <taxon>Viridiplantae</taxon>
        <taxon>Streptophyta</taxon>
        <taxon>Embryophyta</taxon>
        <taxon>Tracheophyta</taxon>
        <taxon>Spermatophyta</taxon>
        <taxon>Magnoliopsida</taxon>
        <taxon>eudicotyledons</taxon>
        <taxon>Gunneridae</taxon>
        <taxon>Pentapetalae</taxon>
        <taxon>asterids</taxon>
        <taxon>Ericales</taxon>
        <taxon>Ericaceae</taxon>
        <taxon>Ericoideae</taxon>
        <taxon>Rhodoreae</taxon>
        <taxon>Rhododendron</taxon>
    </lineage>
</organism>
<dbReference type="FunFam" id="1.10.1780.10:FF:000006">
    <property type="entry name" value="Chaperone protein ClpB3, chloroplastic"/>
    <property type="match status" value="1"/>
</dbReference>
<sequence length="439" mass="48758">MATTKTSSAARLTRSALAALKASSSSVSKSRPELSRAVEIIGSSSRARTARNGGGVAKASSFNDAVVSRGFTRQFLAPSRSYSTAASSNQRSFHWFSNAFIRAQQSYDQINNSEFTEMAWEGVIGSVEAAQNSKHQVVESEHLMKALLEQKDGLARRIFTKAGLDNTSVLQATDDFMSQQPKVVGDTSGPILGSNLTSLLENARKHKKEMGDAFVSVEHLVLAFLSDNRFGVRLFRNLKLSEKELKDAVQAVRGSQRVTDQSNLSCSYGMHLFYPKTRISMGKLMRHIRDLESVNTLFVPFYQFLREFQLLREDAFNALNSNGKYRLSTIPPFIPAFKSIHNTWFCFLAVRAVLPASLLSAYTKLYLCDVDPEGKYQALEKYGTDLTELARRGKLDPVIGRDDEIRRCIQILSRRTKNNPVIIGEPGVGKTAIAEGYDI</sequence>
<dbReference type="PANTHER" id="PTHR11638:SF86">
    <property type="entry name" value="CHAPERONE PROTEIN CLPB4, MITOCHONDRIAL"/>
    <property type="match status" value="1"/>
</dbReference>
<dbReference type="GO" id="GO:0005737">
    <property type="term" value="C:cytoplasm"/>
    <property type="evidence" value="ECO:0007669"/>
    <property type="project" value="TreeGrafter"/>
</dbReference>
<comment type="caution">
    <text evidence="5">The sequence shown here is derived from an EMBL/GenBank/DDBJ whole genome shotgun (WGS) entry which is preliminary data.</text>
</comment>
<keyword evidence="6" id="KW-1185">Reference proteome</keyword>
<dbReference type="AlphaFoldDB" id="A0A834GPD6"/>
<dbReference type="Gene3D" id="3.40.50.300">
    <property type="entry name" value="P-loop containing nucleotide triphosphate hydrolases"/>
    <property type="match status" value="1"/>
</dbReference>
<dbReference type="InterPro" id="IPR036628">
    <property type="entry name" value="Clp_N_dom_sf"/>
</dbReference>